<protein>
    <submittedName>
        <fullName evidence="1">Uncharacterized protein</fullName>
    </submittedName>
</protein>
<sequence>MSALTSERSAEDQLPKPTTETEPLLGRRPSAASSQRSQQSAKQLTTRHAFAILVTLQIGSGIFASPAQVDSNVPSPGAALLVWVLGGLLSWAGAASFAELGAALPLNGGMQEYLRHVYGDTAAFLMAWIYIMAVKPSSMAIQSIVIAESVGSVSLSEPLAGGSLKLIAAIAFVSMVLLNSINTKFTLRLSESFTVFKISTVALIVLGGLVAVIAHLVNPSTTLSGSSDWYSKNWFEARPTVSEGHTIDWNSISSWERYGHYSAAIYGGLWAYDGWDNANIVASEIRDPGRSLPKAIKAAMVVVLGSFEFVNIAYYILLSWDKLSSNNAVAVSAASSLLGRPAGILITILVAVSCAGSVTSNVFSVGRLTVAASQRHYLPALFSRRGISMSNDAEEAHGSLASRFDAPIYANALALIITLIYIFTGSFRALLTFVGMAEWVFYVSTVIGLLILRRREPHLERPYRPSIVLPVTFVIVGSLVILRSAMFAPGQSIVLALCRHDAIVGTTSVDLKPAGLHIGKVSLTEVIMGRTVQITTAIATLFEFVPAISLLTCFASAYPDRYRSALWREGGSKGWNSDPSYRIYLWANYKALLPMPLIWDERQVTTSMSPQLPRYSAVYDCVYVGTLWMFTATFAVVQSSGDLSDPQHISLRPWYMDHSCNEAGPKNYAGCQAAKAAFGLTIFAVLWYGVRCTSTCMYGAYRHGQSSGFADHVYWDVEESCSLPLHEHN</sequence>
<evidence type="ECO:0000313" key="1">
    <source>
        <dbReference type="EMBL" id="KAJ8110346.1"/>
    </source>
</evidence>
<comment type="caution">
    <text evidence="1">The sequence shown here is derived from an EMBL/GenBank/DDBJ whole genome shotgun (WGS) entry which is preliminary data.</text>
</comment>
<organism evidence="1 2">
    <name type="scientific">Boeremia exigua</name>
    <dbReference type="NCBI Taxonomy" id="749465"/>
    <lineage>
        <taxon>Eukaryota</taxon>
        <taxon>Fungi</taxon>
        <taxon>Dikarya</taxon>
        <taxon>Ascomycota</taxon>
        <taxon>Pezizomycotina</taxon>
        <taxon>Dothideomycetes</taxon>
        <taxon>Pleosporomycetidae</taxon>
        <taxon>Pleosporales</taxon>
        <taxon>Pleosporineae</taxon>
        <taxon>Didymellaceae</taxon>
        <taxon>Boeremia</taxon>
    </lineage>
</organism>
<reference evidence="1" key="1">
    <citation type="submission" date="2022-11" db="EMBL/GenBank/DDBJ databases">
        <title>Genome Sequence of Boeremia exigua.</title>
        <authorList>
            <person name="Buettner E."/>
        </authorList>
    </citation>
    <scope>NUCLEOTIDE SEQUENCE</scope>
    <source>
        <strain evidence="1">CU02</strain>
    </source>
</reference>
<gene>
    <name evidence="1" type="ORF">OPT61_g6787</name>
</gene>
<keyword evidence="2" id="KW-1185">Reference proteome</keyword>
<evidence type="ECO:0000313" key="2">
    <source>
        <dbReference type="Proteomes" id="UP001153331"/>
    </source>
</evidence>
<dbReference type="EMBL" id="JAPHNI010000508">
    <property type="protein sequence ID" value="KAJ8110346.1"/>
    <property type="molecule type" value="Genomic_DNA"/>
</dbReference>
<dbReference type="Proteomes" id="UP001153331">
    <property type="component" value="Unassembled WGS sequence"/>
</dbReference>
<accession>A0ACC2I4N6</accession>
<name>A0ACC2I4N6_9PLEO</name>
<proteinExistence type="predicted"/>